<sequence length="425" mass="46681">MVSALTASSILENYSSSQLVTAGNEEVHVEGMPGKQAIRLEHSLLPAPQSPTLPLLPPKPYLKPVSGLLDPPPLDLDGLDFFQSSRNHISPKPSLKPMSGPPGIPPLDLDALDISQSSGNYISPRSRWSITTSDLLTKEEQTTVAANFTNEALTQENLAAVKELRQYIRDSSAPPTRPSTSMMSTPGTDLSASPTRSSTSRMSTLRTDFSSEPKSCLDTDYISETLSEEPCCISETLSSSDHIAASERASSDLDTRPTSSASSTHEPVAEDEEKVRKIDNETQEISQEQCLPSGVFFLSNPLFRQALQLPPDEEEEEEEEEEDAKDETDLTELQPHNKSPTPSATISNPHPLPDPVLLDVLAKTKDDTSSGEEMRSIRKKLVTKVLNRNIEKWSGSGGIDDLDRRIMRNRRMYDRPFLPGVGWLS</sequence>
<feature type="region of interest" description="Disordered" evidence="1">
    <location>
        <begin position="309"/>
        <end position="355"/>
    </location>
</feature>
<protein>
    <submittedName>
        <fullName evidence="2">Uncharacterized protein</fullName>
    </submittedName>
</protein>
<dbReference type="AlphaFoldDB" id="A0A517KZK8"/>
<dbReference type="EMBL" id="CP042186">
    <property type="protein sequence ID" value="QDS68823.1"/>
    <property type="molecule type" value="Genomic_DNA"/>
</dbReference>
<feature type="compositionally biased region" description="Low complexity" evidence="1">
    <location>
        <begin position="191"/>
        <end position="207"/>
    </location>
</feature>
<proteinExistence type="predicted"/>
<feature type="compositionally biased region" description="Polar residues" evidence="1">
    <location>
        <begin position="178"/>
        <end position="190"/>
    </location>
</feature>
<accession>A0A517KZK8</accession>
<organism evidence="2 3">
    <name type="scientific">Venturia effusa</name>
    <dbReference type="NCBI Taxonomy" id="50376"/>
    <lineage>
        <taxon>Eukaryota</taxon>
        <taxon>Fungi</taxon>
        <taxon>Dikarya</taxon>
        <taxon>Ascomycota</taxon>
        <taxon>Pezizomycotina</taxon>
        <taxon>Dothideomycetes</taxon>
        <taxon>Pleosporomycetidae</taxon>
        <taxon>Venturiales</taxon>
        <taxon>Venturiaceae</taxon>
        <taxon>Venturia</taxon>
    </lineage>
</organism>
<dbReference type="OrthoDB" id="10480338at2759"/>
<feature type="compositionally biased region" description="Acidic residues" evidence="1">
    <location>
        <begin position="311"/>
        <end position="330"/>
    </location>
</feature>
<feature type="compositionally biased region" description="Polar residues" evidence="1">
    <location>
        <begin position="334"/>
        <end position="348"/>
    </location>
</feature>
<feature type="region of interest" description="Disordered" evidence="1">
    <location>
        <begin position="243"/>
        <end position="275"/>
    </location>
</feature>
<gene>
    <name evidence="2" type="ORF">FKW77_006443</name>
</gene>
<evidence type="ECO:0000256" key="1">
    <source>
        <dbReference type="SAM" id="MobiDB-lite"/>
    </source>
</evidence>
<feature type="compositionally biased region" description="Polar residues" evidence="1">
    <location>
        <begin position="256"/>
        <end position="265"/>
    </location>
</feature>
<evidence type="ECO:0000313" key="2">
    <source>
        <dbReference type="EMBL" id="QDS68823.1"/>
    </source>
</evidence>
<name>A0A517KZK8_9PEZI</name>
<dbReference type="Proteomes" id="UP000316270">
    <property type="component" value="Chromosome 2"/>
</dbReference>
<reference evidence="2 3" key="1">
    <citation type="submission" date="2019-07" db="EMBL/GenBank/DDBJ databases">
        <title>Finished genome of Venturia effusa.</title>
        <authorList>
            <person name="Young C.A."/>
            <person name="Cox M.P."/>
            <person name="Ganley A.R.D."/>
            <person name="David W.J."/>
        </authorList>
    </citation>
    <scope>NUCLEOTIDE SEQUENCE [LARGE SCALE GENOMIC DNA]</scope>
    <source>
        <strain evidence="3">albino</strain>
    </source>
</reference>
<keyword evidence="3" id="KW-1185">Reference proteome</keyword>
<feature type="region of interest" description="Disordered" evidence="1">
    <location>
        <begin position="170"/>
        <end position="213"/>
    </location>
</feature>
<evidence type="ECO:0000313" key="3">
    <source>
        <dbReference type="Proteomes" id="UP000316270"/>
    </source>
</evidence>